<protein>
    <recommendedName>
        <fullName evidence="1">Transposable element P transposase-like RNase H C-terminal domain-containing protein</fullName>
    </recommendedName>
</protein>
<sequence>MEFWNEAVRVLSTIKFLKEITKADGRKMITSVPPSIKNWISTLEGFKKIWKKLSDLGFEYLCPRNLNQDPLENFFGCIRSHGVRNISPTVASFISSYKSLIVNNFASPHSPGANCEEDNSDGALDSLKNVIYKIQEETTDIDTIEEEDDHFAFTTTNNERRFKKKLQILTLLRKKMTISHLQQPIMNALKKLMPT</sequence>
<comment type="caution">
    <text evidence="2">The sequence shown here is derived from an EMBL/GenBank/DDBJ whole genome shotgun (WGS) entry which is preliminary data.</text>
</comment>
<dbReference type="Pfam" id="PF21789">
    <property type="entry name" value="TNP-like_RNaseH_C"/>
    <property type="match status" value="1"/>
</dbReference>
<reference evidence="2 3" key="1">
    <citation type="journal article" date="2024" name="BMC Genomics">
        <title>De novo assembly and annotation of Popillia japonica's genome with initial clues to its potential as an invasive pest.</title>
        <authorList>
            <person name="Cucini C."/>
            <person name="Boschi S."/>
            <person name="Funari R."/>
            <person name="Cardaioli E."/>
            <person name="Iannotti N."/>
            <person name="Marturano G."/>
            <person name="Paoli F."/>
            <person name="Bruttini M."/>
            <person name="Carapelli A."/>
            <person name="Frati F."/>
            <person name="Nardi F."/>
        </authorList>
    </citation>
    <scope>NUCLEOTIDE SEQUENCE [LARGE SCALE GENOMIC DNA]</scope>
    <source>
        <strain evidence="2">DMR45628</strain>
    </source>
</reference>
<dbReference type="AlphaFoldDB" id="A0AAW1LS89"/>
<dbReference type="Proteomes" id="UP001458880">
    <property type="component" value="Unassembled WGS sequence"/>
</dbReference>
<evidence type="ECO:0000259" key="1">
    <source>
        <dbReference type="Pfam" id="PF21789"/>
    </source>
</evidence>
<organism evidence="2 3">
    <name type="scientific">Popillia japonica</name>
    <name type="common">Japanese beetle</name>
    <dbReference type="NCBI Taxonomy" id="7064"/>
    <lineage>
        <taxon>Eukaryota</taxon>
        <taxon>Metazoa</taxon>
        <taxon>Ecdysozoa</taxon>
        <taxon>Arthropoda</taxon>
        <taxon>Hexapoda</taxon>
        <taxon>Insecta</taxon>
        <taxon>Pterygota</taxon>
        <taxon>Neoptera</taxon>
        <taxon>Endopterygota</taxon>
        <taxon>Coleoptera</taxon>
        <taxon>Polyphaga</taxon>
        <taxon>Scarabaeiformia</taxon>
        <taxon>Scarabaeidae</taxon>
        <taxon>Rutelinae</taxon>
        <taxon>Popillia</taxon>
    </lineage>
</organism>
<dbReference type="InterPro" id="IPR048367">
    <property type="entry name" value="TNP-like_RNaseH_C"/>
</dbReference>
<feature type="domain" description="Transposable element P transposase-like RNase H C-terminal" evidence="1">
    <location>
        <begin position="66"/>
        <end position="98"/>
    </location>
</feature>
<dbReference type="EMBL" id="JASPKY010000108">
    <property type="protein sequence ID" value="KAK9736882.1"/>
    <property type="molecule type" value="Genomic_DNA"/>
</dbReference>
<evidence type="ECO:0000313" key="2">
    <source>
        <dbReference type="EMBL" id="KAK9736882.1"/>
    </source>
</evidence>
<gene>
    <name evidence="2" type="ORF">QE152_g11201</name>
</gene>
<proteinExistence type="predicted"/>
<evidence type="ECO:0000313" key="3">
    <source>
        <dbReference type="Proteomes" id="UP001458880"/>
    </source>
</evidence>
<name>A0AAW1LS89_POPJA</name>
<keyword evidence="3" id="KW-1185">Reference proteome</keyword>
<accession>A0AAW1LS89</accession>